<evidence type="ECO:0000256" key="1">
    <source>
        <dbReference type="ARBA" id="ARBA00022679"/>
    </source>
</evidence>
<dbReference type="PANTHER" id="PTHR10584:SF166">
    <property type="entry name" value="RIBOKINASE"/>
    <property type="match status" value="1"/>
</dbReference>
<dbReference type="EMBL" id="VWNA01000002">
    <property type="protein sequence ID" value="MQT14719.1"/>
    <property type="molecule type" value="Genomic_DNA"/>
</dbReference>
<reference evidence="4 5" key="1">
    <citation type="submission" date="2019-09" db="EMBL/GenBank/DDBJ databases">
        <title>Segnochrobactrum spirostomi gen. nov., sp. nov., isolated from the ciliate Spirostomum cf. yagiui and description of a novel family, Segnochrobactraceae fam. nov. within the order Rhizobiales of the class Alphaproteobacteria.</title>
        <authorList>
            <person name="Akter S."/>
            <person name="Shazib S.U.A."/>
            <person name="Shin M.K."/>
        </authorList>
    </citation>
    <scope>NUCLEOTIDE SEQUENCE [LARGE SCALE GENOMIC DNA]</scope>
    <source>
        <strain evidence="4 5">Sp-1</strain>
    </source>
</reference>
<dbReference type="Proteomes" id="UP000332515">
    <property type="component" value="Unassembled WGS sequence"/>
</dbReference>
<evidence type="ECO:0000313" key="4">
    <source>
        <dbReference type="EMBL" id="MQT14719.1"/>
    </source>
</evidence>
<dbReference type="GO" id="GO:0016301">
    <property type="term" value="F:kinase activity"/>
    <property type="evidence" value="ECO:0007669"/>
    <property type="project" value="UniProtKB-KW"/>
</dbReference>
<dbReference type="InterPro" id="IPR029056">
    <property type="entry name" value="Ribokinase-like"/>
</dbReference>
<protein>
    <submittedName>
        <fullName evidence="4">Fructoselysine 6-kinase</fullName>
    </submittedName>
</protein>
<organism evidence="4 5">
    <name type="scientific">Segnochrobactrum spirostomi</name>
    <dbReference type="NCBI Taxonomy" id="2608987"/>
    <lineage>
        <taxon>Bacteria</taxon>
        <taxon>Pseudomonadati</taxon>
        <taxon>Pseudomonadota</taxon>
        <taxon>Alphaproteobacteria</taxon>
        <taxon>Hyphomicrobiales</taxon>
        <taxon>Segnochrobactraceae</taxon>
        <taxon>Segnochrobactrum</taxon>
    </lineage>
</organism>
<evidence type="ECO:0000313" key="5">
    <source>
        <dbReference type="Proteomes" id="UP000332515"/>
    </source>
</evidence>
<keyword evidence="1" id="KW-0808">Transferase</keyword>
<sequence length="282" mass="29642">MGAAKLVAVGDNCLDAFLNRDLLTVGGNALNVAVQWHRAGWNARYFGAVGDDREGDILLAEIAAAGLDPRDVERRPGDTAVTLLRDNDGDRTFLLEAFGIGAHYEPSPERYAAVREADWVHLGTNASPALVQRLIGDGVRFSIDLSTSPFAFPIAGTPLVFASGGDPGEAPPERLLAALREAGAERAVVTCGAAGAYYDDGHAIRHVAAEPVEVVDTCGAGDSFIAVFVAALEIERLPPDEALAKAAHAASQTCTYLGGFPQTPRPVPDWLPVKYAAAITAE</sequence>
<keyword evidence="5" id="KW-1185">Reference proteome</keyword>
<dbReference type="PANTHER" id="PTHR10584">
    <property type="entry name" value="SUGAR KINASE"/>
    <property type="match status" value="1"/>
</dbReference>
<evidence type="ECO:0000256" key="2">
    <source>
        <dbReference type="ARBA" id="ARBA00022777"/>
    </source>
</evidence>
<dbReference type="AlphaFoldDB" id="A0A6A7YBD5"/>
<gene>
    <name evidence="4" type="ORF">F0357_19070</name>
</gene>
<keyword evidence="2 4" id="KW-0418">Kinase</keyword>
<dbReference type="Gene3D" id="3.40.1190.20">
    <property type="match status" value="1"/>
</dbReference>
<comment type="caution">
    <text evidence="4">The sequence shown here is derived from an EMBL/GenBank/DDBJ whole genome shotgun (WGS) entry which is preliminary data.</text>
</comment>
<feature type="domain" description="Carbohydrate kinase PfkB" evidence="3">
    <location>
        <begin position="24"/>
        <end position="124"/>
    </location>
</feature>
<dbReference type="Pfam" id="PF00294">
    <property type="entry name" value="PfkB"/>
    <property type="match status" value="2"/>
</dbReference>
<evidence type="ECO:0000259" key="3">
    <source>
        <dbReference type="Pfam" id="PF00294"/>
    </source>
</evidence>
<accession>A0A6A7YBD5</accession>
<proteinExistence type="predicted"/>
<dbReference type="SUPFAM" id="SSF53613">
    <property type="entry name" value="Ribokinase-like"/>
    <property type="match status" value="1"/>
</dbReference>
<name>A0A6A7YBD5_9HYPH</name>
<dbReference type="InterPro" id="IPR011611">
    <property type="entry name" value="PfkB_dom"/>
</dbReference>
<feature type="domain" description="Carbohydrate kinase PfkB" evidence="3">
    <location>
        <begin position="171"/>
        <end position="258"/>
    </location>
</feature>
<dbReference type="RefSeq" id="WP_153487804.1">
    <property type="nucleotide sequence ID" value="NZ_VWNA01000002.1"/>
</dbReference>